<evidence type="ECO:0000313" key="2">
    <source>
        <dbReference type="Proteomes" id="UP001168877"/>
    </source>
</evidence>
<name>A0AA39S0G9_ACESA</name>
<dbReference type="AlphaFoldDB" id="A0AA39S0G9"/>
<proteinExistence type="predicted"/>
<reference evidence="1" key="1">
    <citation type="journal article" date="2022" name="Plant J.">
        <title>Strategies of tolerance reflected in two North American maple genomes.</title>
        <authorList>
            <person name="McEvoy S.L."/>
            <person name="Sezen U.U."/>
            <person name="Trouern-Trend A."/>
            <person name="McMahon S.M."/>
            <person name="Schaberg P.G."/>
            <person name="Yang J."/>
            <person name="Wegrzyn J.L."/>
            <person name="Swenson N.G."/>
        </authorList>
    </citation>
    <scope>NUCLEOTIDE SEQUENCE</scope>
    <source>
        <strain evidence="1">NS2018</strain>
    </source>
</reference>
<reference evidence="1" key="2">
    <citation type="submission" date="2023-06" db="EMBL/GenBank/DDBJ databases">
        <authorList>
            <person name="Swenson N.G."/>
            <person name="Wegrzyn J.L."/>
            <person name="Mcevoy S.L."/>
        </authorList>
    </citation>
    <scope>NUCLEOTIDE SEQUENCE</scope>
    <source>
        <strain evidence="1">NS2018</strain>
        <tissue evidence="1">Leaf</tissue>
    </source>
</reference>
<dbReference type="Proteomes" id="UP001168877">
    <property type="component" value="Unassembled WGS sequence"/>
</dbReference>
<evidence type="ECO:0000313" key="1">
    <source>
        <dbReference type="EMBL" id="KAK0586102.1"/>
    </source>
</evidence>
<accession>A0AA39S0G9</accession>
<keyword evidence="2" id="KW-1185">Reference proteome</keyword>
<comment type="caution">
    <text evidence="1">The sequence shown here is derived from an EMBL/GenBank/DDBJ whole genome shotgun (WGS) entry which is preliminary data.</text>
</comment>
<sequence length="102" mass="11101">MLVRSLTLLTSLSSLNLSRRINSPLSSLLSPSPVSTISPSSTSHATHFSDLTLRFPLKLFSNLRQLRQYSIGCARLDSSLPGGIPEEELYATIDEEKPLASA</sequence>
<gene>
    <name evidence="1" type="ORF">LWI29_000992</name>
</gene>
<dbReference type="EMBL" id="JAUESC010000382">
    <property type="protein sequence ID" value="KAK0586102.1"/>
    <property type="molecule type" value="Genomic_DNA"/>
</dbReference>
<organism evidence="1 2">
    <name type="scientific">Acer saccharum</name>
    <name type="common">Sugar maple</name>
    <dbReference type="NCBI Taxonomy" id="4024"/>
    <lineage>
        <taxon>Eukaryota</taxon>
        <taxon>Viridiplantae</taxon>
        <taxon>Streptophyta</taxon>
        <taxon>Embryophyta</taxon>
        <taxon>Tracheophyta</taxon>
        <taxon>Spermatophyta</taxon>
        <taxon>Magnoliopsida</taxon>
        <taxon>eudicotyledons</taxon>
        <taxon>Gunneridae</taxon>
        <taxon>Pentapetalae</taxon>
        <taxon>rosids</taxon>
        <taxon>malvids</taxon>
        <taxon>Sapindales</taxon>
        <taxon>Sapindaceae</taxon>
        <taxon>Hippocastanoideae</taxon>
        <taxon>Acereae</taxon>
        <taxon>Acer</taxon>
    </lineage>
</organism>
<protein>
    <submittedName>
        <fullName evidence="1">Uncharacterized protein</fullName>
    </submittedName>
</protein>